<dbReference type="AlphaFoldDB" id="A0A8S1E035"/>
<evidence type="ECO:0000256" key="1">
    <source>
        <dbReference type="SAM" id="SignalP"/>
    </source>
</evidence>
<keyword evidence="1" id="KW-0732">Signal</keyword>
<name>A0A8S1E035_9INSE</name>
<evidence type="ECO:0000313" key="2">
    <source>
        <dbReference type="EMBL" id="CAB3386776.1"/>
    </source>
</evidence>
<dbReference type="Proteomes" id="UP000494165">
    <property type="component" value="Unassembled WGS sequence"/>
</dbReference>
<feature type="signal peptide" evidence="1">
    <location>
        <begin position="1"/>
        <end position="25"/>
    </location>
</feature>
<proteinExistence type="predicted"/>
<comment type="caution">
    <text evidence="2">The sequence shown here is derived from an EMBL/GenBank/DDBJ whole genome shotgun (WGS) entry which is preliminary data.</text>
</comment>
<feature type="chain" id="PRO_5035772007" evidence="1">
    <location>
        <begin position="26"/>
        <end position="81"/>
    </location>
</feature>
<reference evidence="2 3" key="1">
    <citation type="submission" date="2020-04" db="EMBL/GenBank/DDBJ databases">
        <authorList>
            <person name="Alioto T."/>
            <person name="Alioto T."/>
            <person name="Gomez Garrido J."/>
        </authorList>
    </citation>
    <scope>NUCLEOTIDE SEQUENCE [LARGE SCALE GENOMIC DNA]</scope>
</reference>
<evidence type="ECO:0000313" key="3">
    <source>
        <dbReference type="Proteomes" id="UP000494165"/>
    </source>
</evidence>
<gene>
    <name evidence="2" type="ORF">CLODIP_2_CD09155</name>
</gene>
<protein>
    <submittedName>
        <fullName evidence="2">Uncharacterized protein</fullName>
    </submittedName>
</protein>
<keyword evidence="3" id="KW-1185">Reference proteome</keyword>
<organism evidence="2 3">
    <name type="scientific">Cloeon dipterum</name>
    <dbReference type="NCBI Taxonomy" id="197152"/>
    <lineage>
        <taxon>Eukaryota</taxon>
        <taxon>Metazoa</taxon>
        <taxon>Ecdysozoa</taxon>
        <taxon>Arthropoda</taxon>
        <taxon>Hexapoda</taxon>
        <taxon>Insecta</taxon>
        <taxon>Pterygota</taxon>
        <taxon>Palaeoptera</taxon>
        <taxon>Ephemeroptera</taxon>
        <taxon>Pisciforma</taxon>
        <taxon>Baetidae</taxon>
        <taxon>Cloeon</taxon>
    </lineage>
</organism>
<sequence>MDPNRLVSASLLILTLALLSHPVQCLSRTTLSDEATSLRFEFRPTTKKKSNKNSGKTEDNCWRIDKSFAERLEHMRNLSKN</sequence>
<accession>A0A8S1E035</accession>
<dbReference type="EMBL" id="CADEPI010000511">
    <property type="protein sequence ID" value="CAB3386776.1"/>
    <property type="molecule type" value="Genomic_DNA"/>
</dbReference>